<dbReference type="Pfam" id="PF01467">
    <property type="entry name" value="CTP_transf_like"/>
    <property type="match status" value="1"/>
</dbReference>
<feature type="domain" description="Cytidyltransferase-like" evidence="12">
    <location>
        <begin position="20"/>
        <end position="214"/>
    </location>
</feature>
<name>A0ABS3NQB6_9GAMM</name>
<keyword evidence="6 11" id="KW-0548">Nucleotidyltransferase</keyword>
<comment type="pathway">
    <text evidence="2 11">Cofactor biosynthesis; NAD(+) biosynthesis; deamido-NAD(+) from nicotinate D-ribonucleotide: step 1/1.</text>
</comment>
<proteinExistence type="inferred from homology"/>
<dbReference type="RefSeq" id="WP_207991777.1">
    <property type="nucleotide sequence ID" value="NZ_JAGBKM010000016.1"/>
</dbReference>
<reference evidence="13 14" key="1">
    <citation type="submission" date="2021-03" db="EMBL/GenBank/DDBJ databases">
        <authorList>
            <person name="Shang D.-D."/>
            <person name="Du Z.-J."/>
            <person name="Chen G.-J."/>
        </authorList>
    </citation>
    <scope>NUCLEOTIDE SEQUENCE [LARGE SCALE GENOMIC DNA]</scope>
    <source>
        <strain evidence="13 14">F1192</strain>
    </source>
</reference>
<evidence type="ECO:0000313" key="14">
    <source>
        <dbReference type="Proteomes" id="UP000664554"/>
    </source>
</evidence>
<sequence length="254" mass="28750">MPNNANNHHDQTPASAIRAYLGGSFDPVHNGHLQMAMSVYEHLSSIAQQQQRPLQVSLLPNARSPFKDRSTNPAHRLAMLKLATQETPLQISELELWQAPPVYTIDSVKALRRRYPNDSLIFIMGMDSARQLDKWQDGLQLTHYVHLWIFNRLDAHQSDSLGATTPLYQLPTELQGQVTASLADLTTVLKNDDQGRIYIDQRQVSTVSSTDIRNQLQTQSNPPDTLPKPLAQLINPAVYHYIIAHRLYSAVQFR</sequence>
<dbReference type="Gene3D" id="3.40.50.620">
    <property type="entry name" value="HUPs"/>
    <property type="match status" value="1"/>
</dbReference>
<evidence type="ECO:0000256" key="5">
    <source>
        <dbReference type="ARBA" id="ARBA00022679"/>
    </source>
</evidence>
<dbReference type="PANTHER" id="PTHR39321">
    <property type="entry name" value="NICOTINATE-NUCLEOTIDE ADENYLYLTRANSFERASE-RELATED"/>
    <property type="match status" value="1"/>
</dbReference>
<dbReference type="NCBIfam" id="TIGR00482">
    <property type="entry name" value="nicotinate (nicotinamide) nucleotide adenylyltransferase"/>
    <property type="match status" value="1"/>
</dbReference>
<evidence type="ECO:0000256" key="1">
    <source>
        <dbReference type="ARBA" id="ARBA00002324"/>
    </source>
</evidence>
<keyword evidence="7 11" id="KW-0547">Nucleotide-binding</keyword>
<dbReference type="InterPro" id="IPR005248">
    <property type="entry name" value="NadD/NMNAT"/>
</dbReference>
<dbReference type="EMBL" id="JAGBKM010000016">
    <property type="protein sequence ID" value="MBO1531406.1"/>
    <property type="molecule type" value="Genomic_DNA"/>
</dbReference>
<keyword evidence="4 11" id="KW-0662">Pyridine nucleotide biosynthesis</keyword>
<comment type="function">
    <text evidence="1 11">Catalyzes the reversible adenylation of nicotinate mononucleotide (NaMN) to nicotinic acid adenine dinucleotide (NaAD).</text>
</comment>
<dbReference type="CDD" id="cd02165">
    <property type="entry name" value="NMNAT"/>
    <property type="match status" value="1"/>
</dbReference>
<dbReference type="SUPFAM" id="SSF52374">
    <property type="entry name" value="Nucleotidylyl transferase"/>
    <property type="match status" value="1"/>
</dbReference>
<keyword evidence="14" id="KW-1185">Reference proteome</keyword>
<dbReference type="PANTHER" id="PTHR39321:SF3">
    <property type="entry name" value="PHOSPHOPANTETHEINE ADENYLYLTRANSFERASE"/>
    <property type="match status" value="1"/>
</dbReference>
<comment type="caution">
    <text evidence="13">The sequence shown here is derived from an EMBL/GenBank/DDBJ whole genome shotgun (WGS) entry which is preliminary data.</text>
</comment>
<evidence type="ECO:0000256" key="3">
    <source>
        <dbReference type="ARBA" id="ARBA00009014"/>
    </source>
</evidence>
<evidence type="ECO:0000256" key="9">
    <source>
        <dbReference type="ARBA" id="ARBA00023027"/>
    </source>
</evidence>
<dbReference type="InterPro" id="IPR014729">
    <property type="entry name" value="Rossmann-like_a/b/a_fold"/>
</dbReference>
<dbReference type="NCBIfam" id="TIGR00125">
    <property type="entry name" value="cyt_tran_rel"/>
    <property type="match status" value="1"/>
</dbReference>
<comment type="catalytic activity">
    <reaction evidence="10 11">
        <text>nicotinate beta-D-ribonucleotide + ATP + H(+) = deamido-NAD(+) + diphosphate</text>
        <dbReference type="Rhea" id="RHEA:22860"/>
        <dbReference type="ChEBI" id="CHEBI:15378"/>
        <dbReference type="ChEBI" id="CHEBI:30616"/>
        <dbReference type="ChEBI" id="CHEBI:33019"/>
        <dbReference type="ChEBI" id="CHEBI:57502"/>
        <dbReference type="ChEBI" id="CHEBI:58437"/>
        <dbReference type="EC" id="2.7.7.18"/>
    </reaction>
</comment>
<dbReference type="InterPro" id="IPR004821">
    <property type="entry name" value="Cyt_trans-like"/>
</dbReference>
<evidence type="ECO:0000259" key="12">
    <source>
        <dbReference type="Pfam" id="PF01467"/>
    </source>
</evidence>
<evidence type="ECO:0000256" key="10">
    <source>
        <dbReference type="ARBA" id="ARBA00048721"/>
    </source>
</evidence>
<organism evidence="13 14">
    <name type="scientific">Psychrobacter coccoides</name>
    <dbReference type="NCBI Taxonomy" id="2818440"/>
    <lineage>
        <taxon>Bacteria</taxon>
        <taxon>Pseudomonadati</taxon>
        <taxon>Pseudomonadota</taxon>
        <taxon>Gammaproteobacteria</taxon>
        <taxon>Moraxellales</taxon>
        <taxon>Moraxellaceae</taxon>
        <taxon>Psychrobacter</taxon>
    </lineage>
</organism>
<protein>
    <recommendedName>
        <fullName evidence="11">Probable nicotinate-nucleotide adenylyltransferase</fullName>
        <ecNumber evidence="11">2.7.7.18</ecNumber>
    </recommendedName>
    <alternativeName>
        <fullName evidence="11">Deamido-NAD(+) diphosphorylase</fullName>
    </alternativeName>
    <alternativeName>
        <fullName evidence="11">Deamido-NAD(+) pyrophosphorylase</fullName>
    </alternativeName>
    <alternativeName>
        <fullName evidence="11">Nicotinate mononucleotide adenylyltransferase</fullName>
        <shortName evidence="11">NaMN adenylyltransferase</shortName>
    </alternativeName>
</protein>
<gene>
    <name evidence="11 13" type="primary">nadD</name>
    <name evidence="13" type="ORF">J3492_09310</name>
</gene>
<dbReference type="HAMAP" id="MF_00244">
    <property type="entry name" value="NaMN_adenylyltr"/>
    <property type="match status" value="1"/>
</dbReference>
<evidence type="ECO:0000256" key="4">
    <source>
        <dbReference type="ARBA" id="ARBA00022642"/>
    </source>
</evidence>
<evidence type="ECO:0000256" key="8">
    <source>
        <dbReference type="ARBA" id="ARBA00022840"/>
    </source>
</evidence>
<evidence type="ECO:0000256" key="2">
    <source>
        <dbReference type="ARBA" id="ARBA00005019"/>
    </source>
</evidence>
<evidence type="ECO:0000256" key="6">
    <source>
        <dbReference type="ARBA" id="ARBA00022695"/>
    </source>
</evidence>
<evidence type="ECO:0000256" key="11">
    <source>
        <dbReference type="HAMAP-Rule" id="MF_00244"/>
    </source>
</evidence>
<accession>A0ABS3NQB6</accession>
<dbReference type="Proteomes" id="UP000664554">
    <property type="component" value="Unassembled WGS sequence"/>
</dbReference>
<comment type="similarity">
    <text evidence="3 11">Belongs to the NadD family.</text>
</comment>
<evidence type="ECO:0000313" key="13">
    <source>
        <dbReference type="EMBL" id="MBO1531406.1"/>
    </source>
</evidence>
<keyword evidence="8 11" id="KW-0067">ATP-binding</keyword>
<dbReference type="EC" id="2.7.7.18" evidence="11"/>
<keyword evidence="9 11" id="KW-0520">NAD</keyword>
<evidence type="ECO:0000256" key="7">
    <source>
        <dbReference type="ARBA" id="ARBA00022741"/>
    </source>
</evidence>
<dbReference type="GO" id="GO:0016779">
    <property type="term" value="F:nucleotidyltransferase activity"/>
    <property type="evidence" value="ECO:0007669"/>
    <property type="project" value="UniProtKB-KW"/>
</dbReference>
<keyword evidence="5 11" id="KW-0808">Transferase</keyword>